<evidence type="ECO:0000256" key="2">
    <source>
        <dbReference type="ARBA" id="ARBA00023002"/>
    </source>
</evidence>
<evidence type="ECO:0000256" key="1">
    <source>
        <dbReference type="ARBA" id="ARBA00006484"/>
    </source>
</evidence>
<evidence type="ECO:0000256" key="3">
    <source>
        <dbReference type="SAM" id="MobiDB-lite"/>
    </source>
</evidence>
<dbReference type="PANTHER" id="PTHR43180">
    <property type="entry name" value="3-OXOACYL-(ACYL-CARRIER-PROTEIN) REDUCTASE (AFU_ORTHOLOGUE AFUA_6G11210)"/>
    <property type="match status" value="1"/>
</dbReference>
<accession>A0A328XP52</accession>
<protein>
    <submittedName>
        <fullName evidence="4">Short subunit dehydrogenase</fullName>
    </submittedName>
</protein>
<gene>
    <name evidence="4" type="ORF">BCL93_105194</name>
</gene>
<name>A0A328XP52_9GAMM</name>
<dbReference type="InterPro" id="IPR002347">
    <property type="entry name" value="SDR_fam"/>
</dbReference>
<dbReference type="PANTHER" id="PTHR43180:SF66">
    <property type="entry name" value="SHORT-CHAIN DEHYDROGENASE_REDUCTASE FAMILY PROTEIN"/>
    <property type="match status" value="1"/>
</dbReference>
<comment type="caution">
    <text evidence="4">The sequence shown here is derived from an EMBL/GenBank/DDBJ whole genome shotgun (WGS) entry which is preliminary data.</text>
</comment>
<keyword evidence="2" id="KW-0560">Oxidoreductase</keyword>
<sequence length="173" mass="18425">MSDGKVVYITGGAQGIGRGMALWLLSRGYRVVIADLDREAGEACLAELGECVKGQAAPGDPEALSFQQVDVTDEDQVKTSLAETLTRHGRIDGVINNAALADPFLGPIESLTLESWHKVLDTSLTSTFLTTKHAAQTLRKSQGALSSTSPRPGPCNPNPTPRLMPLARAASWR</sequence>
<dbReference type="AlphaFoldDB" id="A0A328XP52"/>
<organism evidence="4 5">
    <name type="scientific">Onishia taeanensis</name>
    <dbReference type="NCBI Taxonomy" id="284577"/>
    <lineage>
        <taxon>Bacteria</taxon>
        <taxon>Pseudomonadati</taxon>
        <taxon>Pseudomonadota</taxon>
        <taxon>Gammaproteobacteria</taxon>
        <taxon>Oceanospirillales</taxon>
        <taxon>Halomonadaceae</taxon>
        <taxon>Onishia</taxon>
    </lineage>
</organism>
<dbReference type="SUPFAM" id="SSF51735">
    <property type="entry name" value="NAD(P)-binding Rossmann-fold domains"/>
    <property type="match status" value="1"/>
</dbReference>
<feature type="compositionally biased region" description="Polar residues" evidence="3">
    <location>
        <begin position="139"/>
        <end position="149"/>
    </location>
</feature>
<comment type="similarity">
    <text evidence="1">Belongs to the short-chain dehydrogenases/reductases (SDR) family.</text>
</comment>
<dbReference type="Gene3D" id="3.40.50.720">
    <property type="entry name" value="NAD(P)-binding Rossmann-like Domain"/>
    <property type="match status" value="1"/>
</dbReference>
<evidence type="ECO:0000313" key="4">
    <source>
        <dbReference type="EMBL" id="RAR61593.1"/>
    </source>
</evidence>
<dbReference type="Proteomes" id="UP000249700">
    <property type="component" value="Unassembled WGS sequence"/>
</dbReference>
<dbReference type="RefSeq" id="WP_258396213.1">
    <property type="nucleotide sequence ID" value="NZ_QLSX01000005.1"/>
</dbReference>
<feature type="region of interest" description="Disordered" evidence="3">
    <location>
        <begin position="139"/>
        <end position="173"/>
    </location>
</feature>
<reference evidence="4 5" key="1">
    <citation type="submission" date="2018-06" db="EMBL/GenBank/DDBJ databases">
        <title>Comparative analysis of microorganisms from saline springs in Andes Mountain Range, Colombia.</title>
        <authorList>
            <person name="Rubin E."/>
        </authorList>
    </citation>
    <scope>NUCLEOTIDE SEQUENCE [LARGE SCALE GENOMIC DNA]</scope>
    <source>
        <strain evidence="4 5">USBA-857</strain>
    </source>
</reference>
<dbReference type="GO" id="GO:0016491">
    <property type="term" value="F:oxidoreductase activity"/>
    <property type="evidence" value="ECO:0007669"/>
    <property type="project" value="UniProtKB-KW"/>
</dbReference>
<dbReference type="EMBL" id="QLSX01000005">
    <property type="protein sequence ID" value="RAR61593.1"/>
    <property type="molecule type" value="Genomic_DNA"/>
</dbReference>
<proteinExistence type="inferred from homology"/>
<dbReference type="InterPro" id="IPR036291">
    <property type="entry name" value="NAD(P)-bd_dom_sf"/>
</dbReference>
<dbReference type="Pfam" id="PF00106">
    <property type="entry name" value="adh_short"/>
    <property type="match status" value="1"/>
</dbReference>
<dbReference type="PRINTS" id="PR00081">
    <property type="entry name" value="GDHRDH"/>
</dbReference>
<evidence type="ECO:0000313" key="5">
    <source>
        <dbReference type="Proteomes" id="UP000249700"/>
    </source>
</evidence>
<feature type="compositionally biased region" description="Pro residues" evidence="3">
    <location>
        <begin position="151"/>
        <end position="162"/>
    </location>
</feature>